<protein>
    <submittedName>
        <fullName evidence="8">Response regulator transcription factor</fullName>
    </submittedName>
</protein>
<accession>A0ABS8K6S5</accession>
<dbReference type="InterPro" id="IPR001789">
    <property type="entry name" value="Sig_transdc_resp-reg_receiver"/>
</dbReference>
<evidence type="ECO:0000256" key="3">
    <source>
        <dbReference type="ARBA" id="ARBA00023125"/>
    </source>
</evidence>
<dbReference type="InterPro" id="IPR011006">
    <property type="entry name" value="CheY-like_superfamily"/>
</dbReference>
<reference evidence="8 9" key="1">
    <citation type="submission" date="2021-11" db="EMBL/GenBank/DDBJ databases">
        <authorList>
            <person name="Oh E.-T."/>
            <person name="Kim S.-B."/>
        </authorList>
    </citation>
    <scope>NUCLEOTIDE SEQUENCE [LARGE SCALE GENOMIC DNA]</scope>
    <source>
        <strain evidence="8 9">MMS20-SJTR3</strain>
    </source>
</reference>
<dbReference type="PANTHER" id="PTHR48111:SF40">
    <property type="entry name" value="PHOSPHATE REGULON TRANSCRIPTIONAL REGULATORY PROTEIN PHOB"/>
    <property type="match status" value="1"/>
</dbReference>
<dbReference type="InterPro" id="IPR036388">
    <property type="entry name" value="WH-like_DNA-bd_sf"/>
</dbReference>
<keyword evidence="2" id="KW-0902">Two-component regulatory system</keyword>
<dbReference type="RefSeq" id="WP_230513881.1">
    <property type="nucleotide sequence ID" value="NZ_JAJITD010000036.1"/>
</dbReference>
<dbReference type="InterPro" id="IPR016032">
    <property type="entry name" value="Sig_transdc_resp-reg_C-effctor"/>
</dbReference>
<evidence type="ECO:0000313" key="8">
    <source>
        <dbReference type="EMBL" id="MCC8397629.1"/>
    </source>
</evidence>
<evidence type="ECO:0000256" key="5">
    <source>
        <dbReference type="PROSITE-ProRule" id="PRU01091"/>
    </source>
</evidence>
<organism evidence="8 9">
    <name type="scientific">Paraburkholderia sejongensis</name>
    <dbReference type="NCBI Taxonomy" id="2886946"/>
    <lineage>
        <taxon>Bacteria</taxon>
        <taxon>Pseudomonadati</taxon>
        <taxon>Pseudomonadota</taxon>
        <taxon>Betaproteobacteria</taxon>
        <taxon>Burkholderiales</taxon>
        <taxon>Burkholderiaceae</taxon>
        <taxon>Paraburkholderia</taxon>
    </lineage>
</organism>
<dbReference type="PANTHER" id="PTHR48111">
    <property type="entry name" value="REGULATOR OF RPOS"/>
    <property type="match status" value="1"/>
</dbReference>
<evidence type="ECO:0000256" key="1">
    <source>
        <dbReference type="ARBA" id="ARBA00022553"/>
    </source>
</evidence>
<comment type="caution">
    <text evidence="8">The sequence shown here is derived from an EMBL/GenBank/DDBJ whole genome shotgun (WGS) entry which is preliminary data.</text>
</comment>
<dbReference type="PROSITE" id="PS51755">
    <property type="entry name" value="OMPR_PHOB"/>
    <property type="match status" value="1"/>
</dbReference>
<proteinExistence type="predicted"/>
<sequence length="247" mass="27907">MRIALLEDDPVLAASVLETLTAAGHHCHHFDRGAALVQALRRETFDLLILDWQLPDMTGREVLHWAREGGAARVPVIFLTSYGRENDITSILNEGADDYLVKPVSSPVLLARVAALMRRMYAIDPKATKEVFDDIEFDLRAEQVLRKGEAVKLTQREFKLALLLFQHLGRPLSRAHIAERVWRQPPDILSRTMDTHVSTLRQKLGLRPESGYRLAPVYGYGYRLERLCGPDPSREGRAQAGLVNLRP</sequence>
<dbReference type="CDD" id="cd00383">
    <property type="entry name" value="trans_reg_C"/>
    <property type="match status" value="1"/>
</dbReference>
<keyword evidence="9" id="KW-1185">Reference proteome</keyword>
<dbReference type="SUPFAM" id="SSF46894">
    <property type="entry name" value="C-terminal effector domain of the bipartite response regulators"/>
    <property type="match status" value="1"/>
</dbReference>
<evidence type="ECO:0000259" key="7">
    <source>
        <dbReference type="PROSITE" id="PS51755"/>
    </source>
</evidence>
<keyword evidence="3 5" id="KW-0238">DNA-binding</keyword>
<feature type="modified residue" description="4-aspartylphosphate" evidence="4">
    <location>
        <position position="51"/>
    </location>
</feature>
<dbReference type="Gene3D" id="1.10.10.10">
    <property type="entry name" value="Winged helix-like DNA-binding domain superfamily/Winged helix DNA-binding domain"/>
    <property type="match status" value="1"/>
</dbReference>
<dbReference type="SUPFAM" id="SSF52172">
    <property type="entry name" value="CheY-like"/>
    <property type="match status" value="1"/>
</dbReference>
<feature type="DNA-binding region" description="OmpR/PhoB-type" evidence="5">
    <location>
        <begin position="127"/>
        <end position="226"/>
    </location>
</feature>
<dbReference type="InterPro" id="IPR039420">
    <property type="entry name" value="WalR-like"/>
</dbReference>
<feature type="domain" description="OmpR/PhoB-type" evidence="7">
    <location>
        <begin position="127"/>
        <end position="226"/>
    </location>
</feature>
<dbReference type="Gene3D" id="3.40.50.2300">
    <property type="match status" value="1"/>
</dbReference>
<evidence type="ECO:0000313" key="9">
    <source>
        <dbReference type="Proteomes" id="UP001431019"/>
    </source>
</evidence>
<evidence type="ECO:0000256" key="2">
    <source>
        <dbReference type="ARBA" id="ARBA00023012"/>
    </source>
</evidence>
<dbReference type="Pfam" id="PF00072">
    <property type="entry name" value="Response_reg"/>
    <property type="match status" value="1"/>
</dbReference>
<name>A0ABS8K6S5_9BURK</name>
<dbReference type="SMART" id="SM00862">
    <property type="entry name" value="Trans_reg_C"/>
    <property type="match status" value="1"/>
</dbReference>
<gene>
    <name evidence="8" type="ORF">LJ656_34360</name>
</gene>
<evidence type="ECO:0000256" key="4">
    <source>
        <dbReference type="PROSITE-ProRule" id="PRU00169"/>
    </source>
</evidence>
<dbReference type="PROSITE" id="PS50110">
    <property type="entry name" value="RESPONSE_REGULATORY"/>
    <property type="match status" value="1"/>
</dbReference>
<dbReference type="EMBL" id="JAJITD010000036">
    <property type="protein sequence ID" value="MCC8397629.1"/>
    <property type="molecule type" value="Genomic_DNA"/>
</dbReference>
<dbReference type="Proteomes" id="UP001431019">
    <property type="component" value="Unassembled WGS sequence"/>
</dbReference>
<dbReference type="Pfam" id="PF00486">
    <property type="entry name" value="Trans_reg_C"/>
    <property type="match status" value="1"/>
</dbReference>
<feature type="domain" description="Response regulatory" evidence="6">
    <location>
        <begin position="2"/>
        <end position="117"/>
    </location>
</feature>
<evidence type="ECO:0000259" key="6">
    <source>
        <dbReference type="PROSITE" id="PS50110"/>
    </source>
</evidence>
<keyword evidence="1 4" id="KW-0597">Phosphoprotein</keyword>
<dbReference type="InterPro" id="IPR001867">
    <property type="entry name" value="OmpR/PhoB-type_DNA-bd"/>
</dbReference>
<dbReference type="SMART" id="SM00448">
    <property type="entry name" value="REC"/>
    <property type="match status" value="1"/>
</dbReference>